<proteinExistence type="predicted"/>
<reference evidence="2 3" key="1">
    <citation type="submission" date="2023-04" db="EMBL/GenBank/DDBJ databases">
        <title>Forest soil microbial communities from Buena Vista Peninsula, Colon Province, Panama.</title>
        <authorList>
            <person name="Bouskill N."/>
        </authorList>
    </citation>
    <scope>NUCLEOTIDE SEQUENCE [LARGE SCALE GENOMIC DNA]</scope>
    <source>
        <strain evidence="2 3">CFH S0262</strain>
    </source>
</reference>
<comment type="caution">
    <text evidence="2">The sequence shown here is derived from an EMBL/GenBank/DDBJ whole genome shotgun (WGS) entry which is preliminary data.</text>
</comment>
<dbReference type="Pfam" id="PF06445">
    <property type="entry name" value="GyrI-like"/>
    <property type="match status" value="1"/>
</dbReference>
<evidence type="ECO:0000259" key="1">
    <source>
        <dbReference type="SMART" id="SM00871"/>
    </source>
</evidence>
<evidence type="ECO:0000313" key="2">
    <source>
        <dbReference type="EMBL" id="MDH6284740.1"/>
    </source>
</evidence>
<gene>
    <name evidence="2" type="ORF">M2280_006001</name>
</gene>
<evidence type="ECO:0000313" key="3">
    <source>
        <dbReference type="Proteomes" id="UP001160334"/>
    </source>
</evidence>
<organism evidence="2 3">
    <name type="scientific">Prescottella agglutinans</name>
    <dbReference type="NCBI Taxonomy" id="1644129"/>
    <lineage>
        <taxon>Bacteria</taxon>
        <taxon>Bacillati</taxon>
        <taxon>Actinomycetota</taxon>
        <taxon>Actinomycetes</taxon>
        <taxon>Mycobacteriales</taxon>
        <taxon>Nocardiaceae</taxon>
        <taxon>Prescottella</taxon>
    </lineage>
</organism>
<feature type="domain" description="AraC effector-binding" evidence="1">
    <location>
        <begin position="3"/>
        <end position="149"/>
    </location>
</feature>
<dbReference type="SMART" id="SM00871">
    <property type="entry name" value="AraC_E_bind"/>
    <property type="match status" value="1"/>
</dbReference>
<dbReference type="InterPro" id="IPR010499">
    <property type="entry name" value="AraC_E-bd"/>
</dbReference>
<dbReference type="SUPFAM" id="SSF55136">
    <property type="entry name" value="Probable bacterial effector-binding domain"/>
    <property type="match status" value="1"/>
</dbReference>
<dbReference type="Proteomes" id="UP001160334">
    <property type="component" value="Unassembled WGS sequence"/>
</dbReference>
<accession>A0ABT6MKJ3</accession>
<keyword evidence="3" id="KW-1185">Reference proteome</keyword>
<dbReference type="Gene3D" id="3.20.80.10">
    <property type="entry name" value="Regulatory factor, effector binding domain"/>
    <property type="match status" value="1"/>
</dbReference>
<dbReference type="EMBL" id="JARXVC010000026">
    <property type="protein sequence ID" value="MDH6284740.1"/>
    <property type="molecule type" value="Genomic_DNA"/>
</dbReference>
<dbReference type="InterPro" id="IPR011256">
    <property type="entry name" value="Reg_factor_effector_dom_sf"/>
</dbReference>
<dbReference type="InterPro" id="IPR029442">
    <property type="entry name" value="GyrI-like"/>
</dbReference>
<protein>
    <submittedName>
        <fullName evidence="2">Effector-binding domain-containing protein</fullName>
    </submittedName>
</protein>
<sequence length="154" mass="16470">MSYDIRIRDLSEQPAGIVRGDVTVEAIPAFLGPAFDAVARAAADQGIEIIGPPFGRFLPLPGDRWNIEAGFPLERALAEAGPVESAALPAGPCACTVHAGGYDTVESAYVALTQWISEHGYATVGEPWECYLDSPDTPQPRTEVYMPVVRPDSN</sequence>
<name>A0ABT6MKJ3_9NOCA</name>
<dbReference type="RefSeq" id="WP_280763932.1">
    <property type="nucleotide sequence ID" value="NZ_JARXVC010000026.1"/>
</dbReference>